<organism evidence="1 2">
    <name type="scientific">Caenorhabditis japonica</name>
    <dbReference type="NCBI Taxonomy" id="281687"/>
    <lineage>
        <taxon>Eukaryota</taxon>
        <taxon>Metazoa</taxon>
        <taxon>Ecdysozoa</taxon>
        <taxon>Nematoda</taxon>
        <taxon>Chromadorea</taxon>
        <taxon>Rhabditida</taxon>
        <taxon>Rhabditina</taxon>
        <taxon>Rhabditomorpha</taxon>
        <taxon>Rhabditoidea</taxon>
        <taxon>Rhabditidae</taxon>
        <taxon>Peloderinae</taxon>
        <taxon>Caenorhabditis</taxon>
    </lineage>
</organism>
<reference evidence="1" key="2">
    <citation type="submission" date="2022-06" db="UniProtKB">
        <authorList>
            <consortium name="EnsemblMetazoa"/>
        </authorList>
    </citation>
    <scope>IDENTIFICATION</scope>
    <source>
        <strain evidence="1">DF5081</strain>
    </source>
</reference>
<dbReference type="AlphaFoldDB" id="A0A8R1E8U6"/>
<evidence type="ECO:0000313" key="2">
    <source>
        <dbReference type="Proteomes" id="UP000005237"/>
    </source>
</evidence>
<keyword evidence="2" id="KW-1185">Reference proteome</keyword>
<reference evidence="2" key="1">
    <citation type="submission" date="2010-08" db="EMBL/GenBank/DDBJ databases">
        <authorList>
            <consortium name="Caenorhabditis japonica Sequencing Consortium"/>
            <person name="Wilson R.K."/>
        </authorList>
    </citation>
    <scope>NUCLEOTIDE SEQUENCE [LARGE SCALE GENOMIC DNA]</scope>
    <source>
        <strain evidence="2">DF5081</strain>
    </source>
</reference>
<dbReference type="Proteomes" id="UP000005237">
    <property type="component" value="Unassembled WGS sequence"/>
</dbReference>
<dbReference type="EnsemblMetazoa" id="CJA26845.1">
    <property type="protein sequence ID" value="CJA26845.1"/>
    <property type="gene ID" value="WBGene00182417"/>
</dbReference>
<name>A0A8R1E8U6_CAEJA</name>
<accession>A0A8R1E8U6</accession>
<protein>
    <submittedName>
        <fullName evidence="1">Uncharacterized protein</fullName>
    </submittedName>
</protein>
<evidence type="ECO:0000313" key="1">
    <source>
        <dbReference type="EnsemblMetazoa" id="CJA26845.1"/>
    </source>
</evidence>
<proteinExistence type="predicted"/>
<sequence>MVEFCNASKALACASLAAEKIAISSQNQQAQKTEEVPKAGQFLVRIPRNCHTEVDNVKIRDRHNVESQLKPDSDYEKLVEMERLLKAMKELHAKLEKGNKETTWDSISRWFSEFKSKFV</sequence>